<dbReference type="OrthoDB" id="8068875at2759"/>
<evidence type="ECO:0000259" key="3">
    <source>
        <dbReference type="PROSITE" id="PS50237"/>
    </source>
</evidence>
<dbReference type="EMBL" id="MLAK01000711">
    <property type="protein sequence ID" value="OHT06909.1"/>
    <property type="molecule type" value="Genomic_DNA"/>
</dbReference>
<reference evidence="4" key="1">
    <citation type="submission" date="2016-10" db="EMBL/GenBank/DDBJ databases">
        <authorList>
            <person name="Benchimol M."/>
            <person name="Almeida L.G."/>
            <person name="Vasconcelos A.T."/>
            <person name="Perreira-Neves A."/>
            <person name="Rosa I.A."/>
            <person name="Tasca T."/>
            <person name="Bogo M.R."/>
            <person name="de Souza W."/>
        </authorList>
    </citation>
    <scope>NUCLEOTIDE SEQUENCE [LARGE SCALE GENOMIC DNA]</scope>
    <source>
        <strain evidence="4">K</strain>
    </source>
</reference>
<comment type="caution">
    <text evidence="4">The sequence shown here is derived from an EMBL/GenBank/DDBJ whole genome shotgun (WGS) entry which is preliminary data.</text>
</comment>
<dbReference type="InterPro" id="IPR035983">
    <property type="entry name" value="Hect_E3_ubiquitin_ligase"/>
</dbReference>
<dbReference type="PANTHER" id="PTHR46654">
    <property type="entry name" value="E3 UBIQUITIN-PROTEIN LIGASE HECTD3"/>
    <property type="match status" value="1"/>
</dbReference>
<evidence type="ECO:0000256" key="2">
    <source>
        <dbReference type="PROSITE-ProRule" id="PRU00104"/>
    </source>
</evidence>
<dbReference type="PANTHER" id="PTHR46654:SF1">
    <property type="entry name" value="E3 UBIQUITIN-PROTEIN LIGASE HECTD3"/>
    <property type="match status" value="1"/>
</dbReference>
<name>A0A1J4KBR2_9EUKA</name>
<dbReference type="InterPro" id="IPR000569">
    <property type="entry name" value="HECT_dom"/>
</dbReference>
<dbReference type="Pfam" id="PF00632">
    <property type="entry name" value="HECT"/>
    <property type="match status" value="1"/>
</dbReference>
<dbReference type="GeneID" id="94838740"/>
<proteinExistence type="predicted"/>
<dbReference type="Gene3D" id="3.30.2160.10">
    <property type="entry name" value="Hect, E3 ligase catalytic domain"/>
    <property type="match status" value="1"/>
</dbReference>
<accession>A0A1J4KBR2</accession>
<sequence length="2643" mass="308711">MGVGESTPTSLYANANLFVNSSKSAFETSLDDQAFSIKFTSPLFHKTKSQIMKPYEYPSDDLIVDIIISPTKYTMFDNSNEAVERVILPLLKGSDDSKPIIHQLLLQFFAFLKDRSKIYLKKLEKYQEVSLENDIIMKREIHKAHHWYSFDFNSPSQTLSIVKSFSEIFKLIPPSLNPNLVFQPIYEQQCLEMSRNMKDGKSVMISVLFSLFTGNISLLIQSLMCSFNLKKEKIDFKYSSIFESLLEIPFDSVSFFPKQKLEPMYSKIAEYAIKNETMCSNGKYLFIAEDVGFISIYFNGIRKSQNKISKKNLFITCSNGFLYATDYENEYLFQQYPFIKIAENLYNTGSLFHSKHKISFPCSTDGKYIFSLSKNKKINVFSLNPEIVFHRSIELSIGEMVLKDPYHNELIPKNSGIYTNGVFITFIIIISCSNHHQKFSYFVRNFSAYSGEHMGDRTFSLNYPISTFCYDVSNNCFYGLSQTQTSINILRFPYFGPKSMDLNGLDSISSPKISLETIVFKFQKCKTTEEIFITTYQLINYMVVHMCGVSFKEYTYGTFYDSKFVRFFSPDTLFFNETIIKAIKFFMKEKKNKIVLSLLGLLQINISNSDLTNPHIEEYLELFKTILNNTGFNVQHRTVCFIIVSCFKKLFDNRIHQIPLFFEKILKQDNNFIIYATRMIKESGLLPYCFSFEKCKNYFSKIFAKIVQNSYITFIELEIIDNYQYCLVQTFTDIFLSEKGMIPKKKILIQNLFILYSTIIVPKYIEYIKDSDIINDDFTLIIRKFMFLIQPNLKYTIIAHSIIKDFYILLLHVFKKIKGKPMIDNDNFTFYYSVLFEVLNIFVQCNASILKGGKEVHNCSDFLWIRQPLVDAKMSADAFDSTSCTIFDHKITEEFNKLINLTDETLLRFLKDSIKDLNPDALDKLYENYPNILTKHLSQKEKQLERILFILFTKYYGYQKEIKEFLEDNVPNDQTREIMKNIYKIRSKRREILQQIKSISQAQEETFFEDLIQKAIYLLLMDFKSIKPTDILKNVNAFLFSKHMMQEIYDMISAADRARSAIQDGIEYTEKMINSDLQTTITTFVFDYMFVHKVIDRYVRYIDSKSAPKTITFVTKEFISNEFLIFYFKYLVSLVKSKSPLLQSQILKILKIIREKELPSSFTILVLFIIQYYSLTEIDRVAEIVFFDKNKFDVPLIRMAVKSKIPISFDIWNITERIRIDNLVTHSYFELLYEMLENTHEKIKVYLYIIKSIANICIGKFKKYSKNKNIDEIYSICEEYIQLCRRSLCDEIFINLLESILIKPDSADNLVNNEKGKSTGFTIQNRHKPKYLAAVFSILSDSYDYKHINSLVKCSTSNLNYYLSSVECSGKYHVWSLPITAKTSAHIIDEVDLIPISQYPFLLELYPHYQNIIPYIVKTLNNQTASPHIFYIYQSFKLYLTDPRFLKDFVSYNQNLKLNSFSFWNTASSFFKTIMSCPIVKSSDFDFTLCSDEKDNIKIGKYFIESTSDFHFLFSQTIFEESKLVIDVENGSINVGIHSLSLYPFNLHICGFEKNSIYFNEFPILKTDCEPNVIIYDPHEFVISFMKDKQVLHQMEVPPSSYTFFIIIKGQTKLNYRIKVLENCSESDDDIGEDAKEFLTCENSISIIEYPKEVLEAIGTSLNTSLTTDKVPTFQSCDVQKLSSLRPFGIFNPKIRNSITSKTQEFLLKELYISMKTELMTQTFLNSLNNVGNALELFRLSRQRLVEIMTSLLHLIEPLNFDTSIVDFSYNVFAKKPITFEFRCIENIISYFEPNKLIKHWLKILKIQFSQVDFHFAKVSSITTLVYNLQSFGESRVVSVQDSNAFLVFRLGFGINSNPIATCGTDILTSNNILYIKGNSFQIQKSELATDETIIVIPIFQNPNLSLFNSFVELAVTFKYFILYLAEQTGEIDSFTLKEIKHTVYRLFIDAFDSESPFFYTYSNAVLQFLKTQIPLCSNDLDADMAKPLSLFALYSKHDSFISHFLNEIRIIWDEKALLPLKSYFPQFLTEEDLHQLESLDKSQIKWEIPSSKFPEFIDKTSDKQSIMNVVLQLLKPRNTIKGFPFQFLLHFWAKFTSQFPPFEKKIINHNKFAIKFIYYHPTEYEFVFKSQTPPKFTIKDETLDGYDIIIESNSNNIEKEKFVIFSKTPVDTSQFIFDHRERFSSDIMALFVKWDLNDDEKLIKFCNIEDLMAPSLPLTISVQRLISYNLPHFPSVLSIRYLLLKILNWLFFSEKVEIPNEYKILYDSLSFPMRMKMFRQIIEQRSNNLSIELTISRKLAFDVRNGLSNSVEQTIVGQISKYYKDPKYFRRLGEKPWVVSFENERGVDGGGPARELVTEAAVDMMSPQCGIFSDTKAHFFVPIGRVTDPNIYRFVGALLGIIVRNALIQDFRFPYFFWKYLCGKDTISIDDIYSFDSSYKDHIENLMNIDEENFDPEMTFVETDFHGNQIQLKPGKVTYETRDEFILLSNQFRISEVLTNMQYIKDGFYENIDVKPPYYITPRLLEFSVCGTKKISYKKLIKMIKFDGVKYAQRKIFLDVLKEFDYEDRSKLLKFVTGRVRLPMVITSEFLFTVDYLYGENNGLPKASSCFLQFHLPEYSSLEIAQKMIKIAIEFSGTFENK</sequence>
<dbReference type="InterPro" id="IPR042469">
    <property type="entry name" value="HECTD3"/>
</dbReference>
<organism evidence="4 5">
    <name type="scientific">Tritrichomonas foetus</name>
    <dbReference type="NCBI Taxonomy" id="1144522"/>
    <lineage>
        <taxon>Eukaryota</taxon>
        <taxon>Metamonada</taxon>
        <taxon>Parabasalia</taxon>
        <taxon>Tritrichomonadida</taxon>
        <taxon>Tritrichomonadidae</taxon>
        <taxon>Tritrichomonas</taxon>
    </lineage>
</organism>
<dbReference type="Gene3D" id="3.90.1750.10">
    <property type="entry name" value="Hect, E3 ligase catalytic domains"/>
    <property type="match status" value="1"/>
</dbReference>
<evidence type="ECO:0000313" key="5">
    <source>
        <dbReference type="Proteomes" id="UP000179807"/>
    </source>
</evidence>
<dbReference type="GO" id="GO:0005737">
    <property type="term" value="C:cytoplasm"/>
    <property type="evidence" value="ECO:0007669"/>
    <property type="project" value="TreeGrafter"/>
</dbReference>
<dbReference type="Gene3D" id="3.30.2410.10">
    <property type="entry name" value="Hect, E3 ligase catalytic domain"/>
    <property type="match status" value="1"/>
</dbReference>
<evidence type="ECO:0000256" key="1">
    <source>
        <dbReference type="ARBA" id="ARBA00022786"/>
    </source>
</evidence>
<feature type="active site" description="Glycyl thioester intermediate" evidence="2">
    <location>
        <position position="2611"/>
    </location>
</feature>
<dbReference type="VEuPathDB" id="TrichDB:TRFO_24941"/>
<keyword evidence="5" id="KW-1185">Reference proteome</keyword>
<dbReference type="SMART" id="SM00119">
    <property type="entry name" value="HECTc"/>
    <property type="match status" value="1"/>
</dbReference>
<dbReference type="SUPFAM" id="SSF56204">
    <property type="entry name" value="Hect, E3 ligase catalytic domain"/>
    <property type="match status" value="1"/>
</dbReference>
<protein>
    <recommendedName>
        <fullName evidence="3">HECT domain-containing protein</fullName>
    </recommendedName>
</protein>
<dbReference type="PROSITE" id="PS50237">
    <property type="entry name" value="HECT"/>
    <property type="match status" value="1"/>
</dbReference>
<dbReference type="Proteomes" id="UP000179807">
    <property type="component" value="Unassembled WGS sequence"/>
</dbReference>
<keyword evidence="1 2" id="KW-0833">Ubl conjugation pathway</keyword>
<gene>
    <name evidence="4" type="ORF">TRFO_24941</name>
</gene>
<evidence type="ECO:0000313" key="4">
    <source>
        <dbReference type="EMBL" id="OHT06909.1"/>
    </source>
</evidence>
<dbReference type="GO" id="GO:0004842">
    <property type="term" value="F:ubiquitin-protein transferase activity"/>
    <property type="evidence" value="ECO:0007669"/>
    <property type="project" value="InterPro"/>
</dbReference>
<dbReference type="RefSeq" id="XP_068360045.1">
    <property type="nucleotide sequence ID" value="XM_068504036.1"/>
</dbReference>
<feature type="domain" description="HECT" evidence="3">
    <location>
        <begin position="2326"/>
        <end position="2643"/>
    </location>
</feature>